<evidence type="ECO:0008006" key="4">
    <source>
        <dbReference type="Google" id="ProtNLM"/>
    </source>
</evidence>
<accession>A0A2D1U2S0</accession>
<dbReference type="Proteomes" id="UP000223749">
    <property type="component" value="Chromosome"/>
</dbReference>
<dbReference type="AlphaFoldDB" id="A0A2D1U2S0"/>
<evidence type="ECO:0000256" key="1">
    <source>
        <dbReference type="SAM" id="SignalP"/>
    </source>
</evidence>
<name>A0A2D1U2S0_9SPHI</name>
<organism evidence="2 3">
    <name type="scientific">Pedobacter ginsengisoli</name>
    <dbReference type="NCBI Taxonomy" id="363852"/>
    <lineage>
        <taxon>Bacteria</taxon>
        <taxon>Pseudomonadati</taxon>
        <taxon>Bacteroidota</taxon>
        <taxon>Sphingobacteriia</taxon>
        <taxon>Sphingobacteriales</taxon>
        <taxon>Sphingobacteriaceae</taxon>
        <taxon>Pedobacter</taxon>
    </lineage>
</organism>
<feature type="signal peptide" evidence="1">
    <location>
        <begin position="1"/>
        <end position="22"/>
    </location>
</feature>
<dbReference type="OrthoDB" id="9766750at2"/>
<proteinExistence type="predicted"/>
<keyword evidence="1" id="KW-0732">Signal</keyword>
<feature type="chain" id="PRO_5013622112" description="Helix-hairpin-helix domain-containing protein" evidence="1">
    <location>
        <begin position="23"/>
        <end position="676"/>
    </location>
</feature>
<evidence type="ECO:0000313" key="2">
    <source>
        <dbReference type="EMBL" id="ATP55899.1"/>
    </source>
</evidence>
<evidence type="ECO:0000313" key="3">
    <source>
        <dbReference type="Proteomes" id="UP000223749"/>
    </source>
</evidence>
<gene>
    <name evidence="2" type="ORF">CPT03_05180</name>
</gene>
<reference evidence="2 3" key="1">
    <citation type="submission" date="2017-10" db="EMBL/GenBank/DDBJ databases">
        <title>Whole genome of Pedobacter ginsengisoli T01R-27 isolated from tomato rhizosphere.</title>
        <authorList>
            <person name="Weon H.-Y."/>
            <person name="Lee S.A."/>
            <person name="Sang M.K."/>
            <person name="Song J."/>
        </authorList>
    </citation>
    <scope>NUCLEOTIDE SEQUENCE [LARGE SCALE GENOMIC DNA]</scope>
    <source>
        <strain evidence="2 3">T01R-27</strain>
    </source>
</reference>
<protein>
    <recommendedName>
        <fullName evidence="4">Helix-hairpin-helix domain-containing protein</fullName>
    </recommendedName>
</protein>
<dbReference type="EMBL" id="CP024091">
    <property type="protein sequence ID" value="ATP55899.1"/>
    <property type="molecule type" value="Genomic_DNA"/>
</dbReference>
<dbReference type="KEGG" id="pgs:CPT03_05180"/>
<sequence>MYTTTRILCTFVLSLSFFNVKAQEDSLIKDIIESFAENLSDDYDLSELTERLNYYRKRPIDLNQTKPEELKDLIFLSPLQISNFFNHMKINGKLLDILELQGIEGFDLQTITHLMLFTIVKAPLPISEMSYKELVKKGQNDLIFRYGRLIQTQKGFKDLPGSRYLGTPDKLLLRYRYTYSNTLSASLVAEKDAGEHLTNNKTGVDHLSGNVAFYKLGRVKKLVLGDYSLQFGQGLALWSGFAFGKGPDVTSVASKDLGLRPYSSSNEASFFRGIAGTVNLAQNIDINTFISLRKRDASLKTSAGRTTLQNIGISGLHRTKTELKNQRSLEQFIYGGVLQYTTNNLSLGLVAYQSAYQHEFVTGASLYNKYAFTGKKLTNTGFHYSYTFKNIYFYGETAHSLTTGWAVVNGAMASLSKQVSAVLLHRNYDRDYHSFFSNGVGEGTEINNEKGWYAGLNYAPSKQWTFSVYGDYFKFPWLKYRVDSASSGYETLGQVAYTPIKTFKALVRYKREIKPQNANAGSNYPYLLDVSKENYRIECNWQLNKRLGFQQRAELVHYKKGTIDEVGYLVYQDINYRPLSSKLTGNIRLAYFNTPSYNSRVYAYEDDVLYGSGFGVYSGKGTRTFANIRWRVLRKMDVWGRYAIFLYKDVDKIGSGLDEIEGNKKSDFKIQVRYQF</sequence>
<keyword evidence="3" id="KW-1185">Reference proteome</keyword>